<dbReference type="AlphaFoldDB" id="A0A081KB82"/>
<evidence type="ECO:0000313" key="2">
    <source>
        <dbReference type="Proteomes" id="UP000027997"/>
    </source>
</evidence>
<organism evidence="1 2">
    <name type="scientific">Endozoicomonas elysicola</name>
    <dbReference type="NCBI Taxonomy" id="305900"/>
    <lineage>
        <taxon>Bacteria</taxon>
        <taxon>Pseudomonadati</taxon>
        <taxon>Pseudomonadota</taxon>
        <taxon>Gammaproteobacteria</taxon>
        <taxon>Oceanospirillales</taxon>
        <taxon>Endozoicomonadaceae</taxon>
        <taxon>Endozoicomonas</taxon>
    </lineage>
</organism>
<dbReference type="eggNOG" id="ENOG502Z9IB">
    <property type="taxonomic scope" value="Bacteria"/>
</dbReference>
<dbReference type="Proteomes" id="UP000027997">
    <property type="component" value="Unassembled WGS sequence"/>
</dbReference>
<comment type="caution">
    <text evidence="1">The sequence shown here is derived from an EMBL/GenBank/DDBJ whole genome shotgun (WGS) entry which is preliminary data.</text>
</comment>
<reference evidence="1 2" key="1">
    <citation type="submission" date="2014-06" db="EMBL/GenBank/DDBJ databases">
        <title>Whole Genome Sequences of Three Symbiotic Endozoicomonas Bacteria.</title>
        <authorList>
            <person name="Neave M.J."/>
            <person name="Apprill A."/>
            <person name="Voolstra C.R."/>
        </authorList>
    </citation>
    <scope>NUCLEOTIDE SEQUENCE [LARGE SCALE GENOMIC DNA]</scope>
    <source>
        <strain evidence="1 2">DSM 22380</strain>
    </source>
</reference>
<gene>
    <name evidence="1" type="ORF">GV64_12240</name>
</gene>
<proteinExistence type="predicted"/>
<protein>
    <recommendedName>
        <fullName evidence="3">Replication initiation factor</fullName>
    </recommendedName>
</protein>
<accession>A0A081KB82</accession>
<keyword evidence="2" id="KW-1185">Reference proteome</keyword>
<evidence type="ECO:0000313" key="1">
    <source>
        <dbReference type="EMBL" id="KEI71408.1"/>
    </source>
</evidence>
<evidence type="ECO:0008006" key="3">
    <source>
        <dbReference type="Google" id="ProtNLM"/>
    </source>
</evidence>
<sequence length="435" mass="50661">MKHLDRYEPSEDGKTTNQQDKGLLFVHPKFGKVQDLYLENFQIVGTYVDTLRQLFKGAMNLDFLTDIEDSLSFGEKTFRFVGHDWILGKSGKASGYQYRLQNNQLGVIIFCKMFHSRAESIGSHLKIECSPWFLDNRSPKKVDQFLANIAKKILRCAEPHYPAIHLAVDVQGWKPDNDLSERMTCKSRRVSNYFGIDKAEFTVSDVSCVYDRAQSFKFGSAGAVQLAIYNKTIQARDIDKFDYMEHKWQESTKLDDGSSGYDPESDVFRFEVRFHHSVIQQFALGTCNKETGEIGVKMNTYTEVIKHIQALWQYGLRSFKLKYNSNYLDPIWTILLEDIVFKYPESAYKDNLHYKRYYKKATSFSGKNYQLYIGNLLSACARKGLKFKRVLRELQGSVIWDDIAQHYEKKNTTENQLIERLRESYQERILLGYSI</sequence>
<dbReference type="RefSeq" id="WP_051700871.1">
    <property type="nucleotide sequence ID" value="NZ_JOJP01000001.1"/>
</dbReference>
<name>A0A081KB82_9GAMM</name>
<dbReference type="EMBL" id="JOJP01000001">
    <property type="protein sequence ID" value="KEI71408.1"/>
    <property type="molecule type" value="Genomic_DNA"/>
</dbReference>